<dbReference type="PROSITE" id="PS50110">
    <property type="entry name" value="RESPONSE_REGULATORY"/>
    <property type="match status" value="1"/>
</dbReference>
<dbReference type="RefSeq" id="WP_078790448.1">
    <property type="nucleotide sequence ID" value="NZ_FUWR01000011.1"/>
</dbReference>
<keyword evidence="1 2" id="KW-0597">Phosphoprotein</keyword>
<feature type="modified residue" description="4-aspartylphosphate" evidence="2">
    <location>
        <position position="55"/>
    </location>
</feature>
<evidence type="ECO:0000259" key="3">
    <source>
        <dbReference type="PROSITE" id="PS50110"/>
    </source>
</evidence>
<dbReference type="GO" id="GO:0000160">
    <property type="term" value="P:phosphorelay signal transduction system"/>
    <property type="evidence" value="ECO:0007669"/>
    <property type="project" value="InterPro"/>
</dbReference>
<dbReference type="PANTHER" id="PTHR44591">
    <property type="entry name" value="STRESS RESPONSE REGULATOR PROTEIN 1"/>
    <property type="match status" value="1"/>
</dbReference>
<dbReference type="AlphaFoldDB" id="A0A1T4PZX8"/>
<dbReference type="InterPro" id="IPR001789">
    <property type="entry name" value="Sig_transdc_resp-reg_receiver"/>
</dbReference>
<dbReference type="STRING" id="115783.SAMN02745119_02171"/>
<reference evidence="5" key="1">
    <citation type="submission" date="2017-02" db="EMBL/GenBank/DDBJ databases">
        <authorList>
            <person name="Varghese N."/>
            <person name="Submissions S."/>
        </authorList>
    </citation>
    <scope>NUCLEOTIDE SEQUENCE [LARGE SCALE GENOMIC DNA]</scope>
    <source>
        <strain evidence="5">ATCC BAA-34</strain>
    </source>
</reference>
<protein>
    <submittedName>
        <fullName evidence="4">Two-component system, chemotaxis family, response regulator CheY</fullName>
    </submittedName>
</protein>
<accession>A0A1T4PZX8</accession>
<dbReference type="InterPro" id="IPR011006">
    <property type="entry name" value="CheY-like_superfamily"/>
</dbReference>
<dbReference type="SUPFAM" id="SSF52172">
    <property type="entry name" value="CheY-like"/>
    <property type="match status" value="1"/>
</dbReference>
<dbReference type="EMBL" id="FUWR01000011">
    <property type="protein sequence ID" value="SJZ96811.1"/>
    <property type="molecule type" value="Genomic_DNA"/>
</dbReference>
<dbReference type="PANTHER" id="PTHR44591:SF3">
    <property type="entry name" value="RESPONSE REGULATORY DOMAIN-CONTAINING PROTEIN"/>
    <property type="match status" value="1"/>
</dbReference>
<organism evidence="4 5">
    <name type="scientific">Trichlorobacter thiogenes</name>
    <dbReference type="NCBI Taxonomy" id="115783"/>
    <lineage>
        <taxon>Bacteria</taxon>
        <taxon>Pseudomonadati</taxon>
        <taxon>Thermodesulfobacteriota</taxon>
        <taxon>Desulfuromonadia</taxon>
        <taxon>Geobacterales</taxon>
        <taxon>Geobacteraceae</taxon>
        <taxon>Trichlorobacter</taxon>
    </lineage>
</organism>
<evidence type="ECO:0000313" key="5">
    <source>
        <dbReference type="Proteomes" id="UP000190102"/>
    </source>
</evidence>
<evidence type="ECO:0000256" key="1">
    <source>
        <dbReference type="ARBA" id="ARBA00022553"/>
    </source>
</evidence>
<dbReference type="Proteomes" id="UP000190102">
    <property type="component" value="Unassembled WGS sequence"/>
</dbReference>
<dbReference type="SMART" id="SM00448">
    <property type="entry name" value="REC"/>
    <property type="match status" value="1"/>
</dbReference>
<evidence type="ECO:0000313" key="4">
    <source>
        <dbReference type="EMBL" id="SJZ96811.1"/>
    </source>
</evidence>
<feature type="domain" description="Response regulatory" evidence="3">
    <location>
        <begin position="5"/>
        <end position="122"/>
    </location>
</feature>
<gene>
    <name evidence="4" type="ORF">SAMN02745119_02171</name>
</gene>
<dbReference type="InterPro" id="IPR050595">
    <property type="entry name" value="Bact_response_regulator"/>
</dbReference>
<sequence length="122" mass="13629">MKSFTILIVDDSAAMRSLLVSTLETLGNLSIVQAPNGFEALRMLPREQVDLVLTDINMPDINGLELLSFIRNNPIYKDVPVVVISTEGSRKDIEKGLSLGANEYLVKPFQPEQLLEIVKRFL</sequence>
<dbReference type="OrthoDB" id="9786548at2"/>
<evidence type="ECO:0000256" key="2">
    <source>
        <dbReference type="PROSITE-ProRule" id="PRU00169"/>
    </source>
</evidence>
<keyword evidence="5" id="KW-1185">Reference proteome</keyword>
<dbReference type="Pfam" id="PF00072">
    <property type="entry name" value="Response_reg"/>
    <property type="match status" value="1"/>
</dbReference>
<proteinExistence type="predicted"/>
<name>A0A1T4PZX8_9BACT</name>
<dbReference type="Gene3D" id="3.40.50.2300">
    <property type="match status" value="1"/>
</dbReference>